<sequence>MFQFIPASRLLAIATLSTSLTFFVAAAQAADQITTYRGACDGSAAIALDQNFFAVADDESNVLNVYRMGQAAAVHELSLDAFLEAPTKKKPGPDGEPVFKEADLEGVARIDDRIYWIASHARDSKGEAEPGRSRLFATRIVPQADGPRLEPIGSGAYKDLREAMFDDAKLKRKLKPFKLSEAYAPGKEEGPAPESKKGFNIEGLAATPDGRLLIGFRNPRPGKKALVISLDNPAEVVDAGKTPVFGNPWQLGKLKGRGIRSIEWVNNTYVIVAGPHGEAKDSEIKPPFALFTWSGKERDTEPVMMNAKLPDDFAPEAVFAIPGSSNMMLLSDDGTKKCKDADKLEKSFRALTLPAPK</sequence>
<dbReference type="Pfam" id="PF12275">
    <property type="entry name" value="DUF3616"/>
    <property type="match status" value="1"/>
</dbReference>
<dbReference type="EMBL" id="LLXZ01000064">
    <property type="protein sequence ID" value="KRR10020.1"/>
    <property type="molecule type" value="Genomic_DNA"/>
</dbReference>
<name>A0A0R3LQG7_9BRAD</name>
<proteinExistence type="predicted"/>
<gene>
    <name evidence="3" type="ORF">CQ12_06325</name>
</gene>
<protein>
    <recommendedName>
        <fullName evidence="2">DUF3616 domain-containing protein</fullName>
    </recommendedName>
</protein>
<dbReference type="InterPro" id="IPR022060">
    <property type="entry name" value="DUF3616"/>
</dbReference>
<dbReference type="OrthoDB" id="5560405at2"/>
<evidence type="ECO:0000259" key="2">
    <source>
        <dbReference type="Pfam" id="PF12275"/>
    </source>
</evidence>
<dbReference type="RefSeq" id="WP_057835315.1">
    <property type="nucleotide sequence ID" value="NZ_LLXZ01000064.1"/>
</dbReference>
<accession>A0A0R3LQG7</accession>
<dbReference type="AlphaFoldDB" id="A0A0R3LQG7"/>
<feature type="domain" description="DUF3616" evidence="2">
    <location>
        <begin position="193"/>
        <end position="308"/>
    </location>
</feature>
<keyword evidence="4" id="KW-1185">Reference proteome</keyword>
<reference evidence="3 4" key="1">
    <citation type="submission" date="2014-03" db="EMBL/GenBank/DDBJ databases">
        <title>Bradyrhizobium valentinum sp. nov., isolated from effective nodules of Lupinus mariae-josephae, a lupine endemic of basic-lime soils in Eastern Spain.</title>
        <authorList>
            <person name="Duran D."/>
            <person name="Rey L."/>
            <person name="Navarro A."/>
            <person name="Busquets A."/>
            <person name="Imperial J."/>
            <person name="Ruiz-Argueso T."/>
        </authorList>
    </citation>
    <scope>NUCLEOTIDE SEQUENCE [LARGE SCALE GENOMIC DNA]</scope>
    <source>
        <strain evidence="3 4">PAC68</strain>
    </source>
</reference>
<evidence type="ECO:0000313" key="4">
    <source>
        <dbReference type="Proteomes" id="UP000050863"/>
    </source>
</evidence>
<evidence type="ECO:0000256" key="1">
    <source>
        <dbReference type="SAM" id="SignalP"/>
    </source>
</evidence>
<feature type="signal peptide" evidence="1">
    <location>
        <begin position="1"/>
        <end position="29"/>
    </location>
</feature>
<feature type="chain" id="PRO_5006443318" description="DUF3616 domain-containing protein" evidence="1">
    <location>
        <begin position="30"/>
        <end position="357"/>
    </location>
</feature>
<evidence type="ECO:0000313" key="3">
    <source>
        <dbReference type="EMBL" id="KRR10020.1"/>
    </source>
</evidence>
<organism evidence="3 4">
    <name type="scientific">Bradyrhizobium jicamae</name>
    <dbReference type="NCBI Taxonomy" id="280332"/>
    <lineage>
        <taxon>Bacteria</taxon>
        <taxon>Pseudomonadati</taxon>
        <taxon>Pseudomonadota</taxon>
        <taxon>Alphaproteobacteria</taxon>
        <taxon>Hyphomicrobiales</taxon>
        <taxon>Nitrobacteraceae</taxon>
        <taxon>Bradyrhizobium</taxon>
    </lineage>
</organism>
<comment type="caution">
    <text evidence="3">The sequence shown here is derived from an EMBL/GenBank/DDBJ whole genome shotgun (WGS) entry which is preliminary data.</text>
</comment>
<dbReference type="STRING" id="280332.CQ12_06325"/>
<dbReference type="Proteomes" id="UP000050863">
    <property type="component" value="Unassembled WGS sequence"/>
</dbReference>
<keyword evidence="1" id="KW-0732">Signal</keyword>